<gene>
    <name evidence="1" type="primary">Dyak\GE27339</name>
    <name evidence="1" type="synonym">GE27339</name>
    <name evidence="1" type="ORF">Dyak_GE27339</name>
</gene>
<organism evidence="1 2">
    <name type="scientific">Drosophila yakuba</name>
    <name type="common">Fruit fly</name>
    <dbReference type="NCBI Taxonomy" id="7245"/>
    <lineage>
        <taxon>Eukaryota</taxon>
        <taxon>Metazoa</taxon>
        <taxon>Ecdysozoa</taxon>
        <taxon>Arthropoda</taxon>
        <taxon>Hexapoda</taxon>
        <taxon>Insecta</taxon>
        <taxon>Pterygota</taxon>
        <taxon>Neoptera</taxon>
        <taxon>Endopterygota</taxon>
        <taxon>Diptera</taxon>
        <taxon>Brachycera</taxon>
        <taxon>Muscomorpha</taxon>
        <taxon>Ephydroidea</taxon>
        <taxon>Drosophilidae</taxon>
        <taxon>Drosophila</taxon>
        <taxon>Sophophora</taxon>
    </lineage>
</organism>
<dbReference type="EMBL" id="CM000159">
    <property type="protein sequence ID" value="KRK01254.1"/>
    <property type="molecule type" value="Genomic_DNA"/>
</dbReference>
<dbReference type="KEGG" id="dya:Dyak_GE27339"/>
<evidence type="ECO:0000313" key="1">
    <source>
        <dbReference type="EMBL" id="KRK01254.1"/>
    </source>
</evidence>
<dbReference type="AlphaFoldDB" id="A0A0R1DVU2"/>
<accession>A0A0R1DVU2</accession>
<name>A0A0R1DVU2_DROYA</name>
<reference evidence="1 2" key="2">
    <citation type="journal article" date="2007" name="PLoS Biol.">
        <title>Principles of genome evolution in the Drosophila melanogaster species group.</title>
        <authorList>
            <person name="Ranz J.M."/>
            <person name="Maurin D."/>
            <person name="Chan Y.S."/>
            <person name="von Grotthuss M."/>
            <person name="Hillier L.W."/>
            <person name="Roote J."/>
            <person name="Ashburner M."/>
            <person name="Bergman C.M."/>
        </authorList>
    </citation>
    <scope>NUCLEOTIDE SEQUENCE [LARGE SCALE GENOMIC DNA]</scope>
    <source>
        <strain evidence="2">Tai18E2 / Tucson 14021-0261.01</strain>
    </source>
</reference>
<sequence length="69" mass="7882">MPRNTRKKQNKYNAAKTILILDNLVPRYNKCAPFSTLRTGDGSAIVCQQFPQRALLVLFIFYSCSEQVT</sequence>
<proteinExistence type="predicted"/>
<reference evidence="1 2" key="1">
    <citation type="journal article" date="2007" name="Nature">
        <title>Evolution of genes and genomes on the Drosophila phylogeny.</title>
        <authorList>
            <consortium name="Drosophila 12 Genomes Consortium"/>
            <person name="Clark A.G."/>
            <person name="Eisen M.B."/>
            <person name="Smith D.R."/>
            <person name="Bergman C.M."/>
            <person name="Oliver B."/>
            <person name="Markow T.A."/>
            <person name="Kaufman T.C."/>
            <person name="Kellis M."/>
            <person name="Gelbart W."/>
            <person name="Iyer V.N."/>
            <person name="Pollard D.A."/>
            <person name="Sackton T.B."/>
            <person name="Larracuente A.M."/>
            <person name="Singh N.D."/>
            <person name="Abad J.P."/>
            <person name="Abt D.N."/>
            <person name="Adryan B."/>
            <person name="Aguade M."/>
            <person name="Akashi H."/>
            <person name="Anderson W.W."/>
            <person name="Aquadro C.F."/>
            <person name="Ardell D.H."/>
            <person name="Arguello R."/>
            <person name="Artieri C.G."/>
            <person name="Barbash D.A."/>
            <person name="Barker D."/>
            <person name="Barsanti P."/>
            <person name="Batterham P."/>
            <person name="Batzoglou S."/>
            <person name="Begun D."/>
            <person name="Bhutkar A."/>
            <person name="Blanco E."/>
            <person name="Bosak S.A."/>
            <person name="Bradley R.K."/>
            <person name="Brand A.D."/>
            <person name="Brent M.R."/>
            <person name="Brooks A.N."/>
            <person name="Brown R.H."/>
            <person name="Butlin R.K."/>
            <person name="Caggese C."/>
            <person name="Calvi B.R."/>
            <person name="Bernardo de Carvalho A."/>
            <person name="Caspi A."/>
            <person name="Castrezana S."/>
            <person name="Celniker S.E."/>
            <person name="Chang J.L."/>
            <person name="Chapple C."/>
            <person name="Chatterji S."/>
            <person name="Chinwalla A."/>
            <person name="Civetta A."/>
            <person name="Clifton S.W."/>
            <person name="Comeron J.M."/>
            <person name="Costello J.C."/>
            <person name="Coyne J.A."/>
            <person name="Daub J."/>
            <person name="David R.G."/>
            <person name="Delcher A.L."/>
            <person name="Delehaunty K."/>
            <person name="Do C.B."/>
            <person name="Ebling H."/>
            <person name="Edwards K."/>
            <person name="Eickbush T."/>
            <person name="Evans J.D."/>
            <person name="Filipski A."/>
            <person name="Findeiss S."/>
            <person name="Freyhult E."/>
            <person name="Fulton L."/>
            <person name="Fulton R."/>
            <person name="Garcia A.C."/>
            <person name="Gardiner A."/>
            <person name="Garfield D.A."/>
            <person name="Garvin B.E."/>
            <person name="Gibson G."/>
            <person name="Gilbert D."/>
            <person name="Gnerre S."/>
            <person name="Godfrey J."/>
            <person name="Good R."/>
            <person name="Gotea V."/>
            <person name="Gravely B."/>
            <person name="Greenberg A.J."/>
            <person name="Griffiths-Jones S."/>
            <person name="Gross S."/>
            <person name="Guigo R."/>
            <person name="Gustafson E.A."/>
            <person name="Haerty W."/>
            <person name="Hahn M.W."/>
            <person name="Halligan D.L."/>
            <person name="Halpern A.L."/>
            <person name="Halter G.M."/>
            <person name="Han M.V."/>
            <person name="Heger A."/>
            <person name="Hillier L."/>
            <person name="Hinrichs A.S."/>
            <person name="Holmes I."/>
            <person name="Hoskins R.A."/>
            <person name="Hubisz M.J."/>
            <person name="Hultmark D."/>
            <person name="Huntley M.A."/>
            <person name="Jaffe D.B."/>
            <person name="Jagadeeshan S."/>
            <person name="Jeck W.R."/>
            <person name="Johnson J."/>
            <person name="Jones C.D."/>
            <person name="Jordan W.C."/>
            <person name="Karpen G.H."/>
            <person name="Kataoka E."/>
            <person name="Keightley P.D."/>
            <person name="Kheradpour P."/>
            <person name="Kirkness E.F."/>
            <person name="Koerich L.B."/>
            <person name="Kristiansen K."/>
            <person name="Kudrna D."/>
            <person name="Kulathinal R.J."/>
            <person name="Kumar S."/>
            <person name="Kwok R."/>
            <person name="Lander E."/>
            <person name="Langley C.H."/>
            <person name="Lapoint R."/>
            <person name="Lazzaro B.P."/>
            <person name="Lee S.J."/>
            <person name="Levesque L."/>
            <person name="Li R."/>
            <person name="Lin C.F."/>
            <person name="Lin M.F."/>
            <person name="Lindblad-Toh K."/>
            <person name="Llopart A."/>
            <person name="Long M."/>
            <person name="Low L."/>
            <person name="Lozovsky E."/>
            <person name="Lu J."/>
            <person name="Luo M."/>
            <person name="Machado C.A."/>
            <person name="Makalowski W."/>
            <person name="Marzo M."/>
            <person name="Matsuda M."/>
            <person name="Matzkin L."/>
            <person name="McAllister B."/>
            <person name="McBride C.S."/>
            <person name="McKernan B."/>
            <person name="McKernan K."/>
            <person name="Mendez-Lago M."/>
            <person name="Minx P."/>
            <person name="Mollenhauer M.U."/>
            <person name="Montooth K."/>
            <person name="Mount S.M."/>
            <person name="Mu X."/>
            <person name="Myers E."/>
            <person name="Negre B."/>
            <person name="Newfeld S."/>
            <person name="Nielsen R."/>
            <person name="Noor M.A."/>
            <person name="O'Grady P."/>
            <person name="Pachter L."/>
            <person name="Papaceit M."/>
            <person name="Parisi M.J."/>
            <person name="Parisi M."/>
            <person name="Parts L."/>
            <person name="Pedersen J.S."/>
            <person name="Pesole G."/>
            <person name="Phillippy A.M."/>
            <person name="Ponting C.P."/>
            <person name="Pop M."/>
            <person name="Porcelli D."/>
            <person name="Powell J.R."/>
            <person name="Prohaska S."/>
            <person name="Pruitt K."/>
            <person name="Puig M."/>
            <person name="Quesneville H."/>
            <person name="Ram K.R."/>
            <person name="Rand D."/>
            <person name="Rasmussen M.D."/>
            <person name="Reed L.K."/>
            <person name="Reenan R."/>
            <person name="Reily A."/>
            <person name="Remington K.A."/>
            <person name="Rieger T.T."/>
            <person name="Ritchie M.G."/>
            <person name="Robin C."/>
            <person name="Rogers Y.H."/>
            <person name="Rohde C."/>
            <person name="Rozas J."/>
            <person name="Rubenfield M.J."/>
            <person name="Ruiz A."/>
            <person name="Russo S."/>
            <person name="Salzberg S.L."/>
            <person name="Sanchez-Gracia A."/>
            <person name="Saranga D.J."/>
            <person name="Sato H."/>
            <person name="Schaeffer S.W."/>
            <person name="Schatz M.C."/>
            <person name="Schlenke T."/>
            <person name="Schwartz R."/>
            <person name="Segarra C."/>
            <person name="Singh R.S."/>
            <person name="Sirot L."/>
            <person name="Sirota M."/>
            <person name="Sisneros N.B."/>
            <person name="Smith C.D."/>
            <person name="Smith T.F."/>
            <person name="Spieth J."/>
            <person name="Stage D.E."/>
            <person name="Stark A."/>
            <person name="Stephan W."/>
            <person name="Strausberg R.L."/>
            <person name="Strempel S."/>
            <person name="Sturgill D."/>
            <person name="Sutton G."/>
            <person name="Sutton G.G."/>
            <person name="Tao W."/>
            <person name="Teichmann S."/>
            <person name="Tobari Y.N."/>
            <person name="Tomimura Y."/>
            <person name="Tsolas J.M."/>
            <person name="Valente V.L."/>
            <person name="Venter E."/>
            <person name="Venter J.C."/>
            <person name="Vicario S."/>
            <person name="Vieira F.G."/>
            <person name="Vilella A.J."/>
            <person name="Villasante A."/>
            <person name="Walenz B."/>
            <person name="Wang J."/>
            <person name="Wasserman M."/>
            <person name="Watts T."/>
            <person name="Wilson D."/>
            <person name="Wilson R.K."/>
            <person name="Wing R.A."/>
            <person name="Wolfner M.F."/>
            <person name="Wong A."/>
            <person name="Wong G.K."/>
            <person name="Wu C.I."/>
            <person name="Wu G."/>
            <person name="Yamamoto D."/>
            <person name="Yang H.P."/>
            <person name="Yang S.P."/>
            <person name="Yorke J.A."/>
            <person name="Yoshida K."/>
            <person name="Zdobnov E."/>
            <person name="Zhang P."/>
            <person name="Zhang Y."/>
            <person name="Zimin A.V."/>
            <person name="Baldwin J."/>
            <person name="Abdouelleil A."/>
            <person name="Abdulkadir J."/>
            <person name="Abebe A."/>
            <person name="Abera B."/>
            <person name="Abreu J."/>
            <person name="Acer S.C."/>
            <person name="Aftuck L."/>
            <person name="Alexander A."/>
            <person name="An P."/>
            <person name="Anderson E."/>
            <person name="Anderson S."/>
            <person name="Arachi H."/>
            <person name="Azer M."/>
            <person name="Bachantsang P."/>
            <person name="Barry A."/>
            <person name="Bayul T."/>
            <person name="Berlin A."/>
            <person name="Bessette D."/>
            <person name="Bloom T."/>
            <person name="Blye J."/>
            <person name="Boguslavskiy L."/>
            <person name="Bonnet C."/>
            <person name="Boukhgalter B."/>
            <person name="Bourzgui I."/>
            <person name="Brown A."/>
            <person name="Cahill P."/>
            <person name="Channer S."/>
            <person name="Cheshatsang Y."/>
            <person name="Chuda L."/>
            <person name="Citroen M."/>
            <person name="Collymore A."/>
            <person name="Cooke P."/>
            <person name="Costello M."/>
            <person name="D'Aco K."/>
            <person name="Daza R."/>
            <person name="De Haan G."/>
            <person name="DeGray S."/>
            <person name="DeMaso C."/>
            <person name="Dhargay N."/>
            <person name="Dooley K."/>
            <person name="Dooley E."/>
            <person name="Doricent M."/>
            <person name="Dorje P."/>
            <person name="Dorjee K."/>
            <person name="Dupes A."/>
            <person name="Elong R."/>
            <person name="Falk J."/>
            <person name="Farina A."/>
            <person name="Faro S."/>
            <person name="Ferguson D."/>
            <person name="Fisher S."/>
            <person name="Foley C.D."/>
            <person name="Franke A."/>
            <person name="Friedrich D."/>
            <person name="Gadbois L."/>
            <person name="Gearin G."/>
            <person name="Gearin C.R."/>
            <person name="Giannoukos G."/>
            <person name="Goode T."/>
            <person name="Graham J."/>
            <person name="Grandbois E."/>
            <person name="Grewal S."/>
            <person name="Gyaltsen K."/>
            <person name="Hafez N."/>
            <person name="Hagos B."/>
            <person name="Hall J."/>
            <person name="Henson C."/>
            <person name="Hollinger A."/>
            <person name="Honan T."/>
            <person name="Huard M.D."/>
            <person name="Hughes L."/>
            <person name="Hurhula B."/>
            <person name="Husby M.E."/>
            <person name="Kamat A."/>
            <person name="Kanga B."/>
            <person name="Kashin S."/>
            <person name="Khazanovich D."/>
            <person name="Kisner P."/>
            <person name="Lance K."/>
            <person name="Lara M."/>
            <person name="Lee W."/>
            <person name="Lennon N."/>
            <person name="Letendre F."/>
            <person name="LeVine R."/>
            <person name="Lipovsky A."/>
            <person name="Liu X."/>
            <person name="Liu J."/>
            <person name="Liu S."/>
            <person name="Lokyitsang T."/>
            <person name="Lokyitsang Y."/>
            <person name="Lubonja R."/>
            <person name="Lui A."/>
            <person name="MacDonald P."/>
            <person name="Magnisalis V."/>
            <person name="Maru K."/>
            <person name="Matthews C."/>
            <person name="McCusker W."/>
            <person name="McDonough S."/>
            <person name="Mehta T."/>
            <person name="Meldrim J."/>
            <person name="Meneus L."/>
            <person name="Mihai O."/>
            <person name="Mihalev A."/>
            <person name="Mihova T."/>
            <person name="Mittelman R."/>
            <person name="Mlenga V."/>
            <person name="Montmayeur A."/>
            <person name="Mulrain L."/>
            <person name="Navidi A."/>
            <person name="Naylor J."/>
            <person name="Negash T."/>
            <person name="Nguyen T."/>
            <person name="Nguyen N."/>
            <person name="Nicol R."/>
            <person name="Norbu C."/>
            <person name="Norbu N."/>
            <person name="Novod N."/>
            <person name="O'Neill B."/>
            <person name="Osman S."/>
            <person name="Markiewicz E."/>
            <person name="Oyono O.L."/>
            <person name="Patti C."/>
            <person name="Phunkhang P."/>
            <person name="Pierre F."/>
            <person name="Priest M."/>
            <person name="Raghuraman S."/>
            <person name="Rege F."/>
            <person name="Reyes R."/>
            <person name="Rise C."/>
            <person name="Rogov P."/>
            <person name="Ross K."/>
            <person name="Ryan E."/>
            <person name="Settipalli S."/>
            <person name="Shea T."/>
            <person name="Sherpa N."/>
            <person name="Shi L."/>
            <person name="Shih D."/>
            <person name="Sparrow T."/>
            <person name="Spaulding J."/>
            <person name="Stalker J."/>
            <person name="Stange-Thomann N."/>
            <person name="Stavropoulos S."/>
            <person name="Stone C."/>
            <person name="Strader C."/>
            <person name="Tesfaye S."/>
            <person name="Thomson T."/>
            <person name="Thoulutsang Y."/>
            <person name="Thoulutsang D."/>
            <person name="Topham K."/>
            <person name="Topping I."/>
            <person name="Tsamla T."/>
            <person name="Vassiliev H."/>
            <person name="Vo A."/>
            <person name="Wangchuk T."/>
            <person name="Wangdi T."/>
            <person name="Weiand M."/>
            <person name="Wilkinson J."/>
            <person name="Wilson A."/>
            <person name="Yadav S."/>
            <person name="Young G."/>
            <person name="Yu Q."/>
            <person name="Zembek L."/>
            <person name="Zhong D."/>
            <person name="Zimmer A."/>
            <person name="Zwirko Z."/>
            <person name="Jaffe D.B."/>
            <person name="Alvarez P."/>
            <person name="Brockman W."/>
            <person name="Butler J."/>
            <person name="Chin C."/>
            <person name="Gnerre S."/>
            <person name="Grabherr M."/>
            <person name="Kleber M."/>
            <person name="Mauceli E."/>
            <person name="MacCallum I."/>
        </authorList>
    </citation>
    <scope>NUCLEOTIDE SEQUENCE [LARGE SCALE GENOMIC DNA]</scope>
    <source>
        <strain evidence="2">Tai18E2 / Tucson 14021-0261.01</strain>
    </source>
</reference>
<keyword evidence="2" id="KW-1185">Reference proteome</keyword>
<protein>
    <submittedName>
        <fullName evidence="1">Uncharacterized protein</fullName>
    </submittedName>
</protein>
<evidence type="ECO:0000313" key="2">
    <source>
        <dbReference type="Proteomes" id="UP000002282"/>
    </source>
</evidence>
<dbReference type="Proteomes" id="UP000002282">
    <property type="component" value="Chromosome 3L"/>
</dbReference>